<dbReference type="GO" id="GO:0003676">
    <property type="term" value="F:nucleic acid binding"/>
    <property type="evidence" value="ECO:0007669"/>
    <property type="project" value="InterPro"/>
</dbReference>
<evidence type="ECO:0000313" key="2">
    <source>
        <dbReference type="EMBL" id="PIU71800.1"/>
    </source>
</evidence>
<dbReference type="Proteomes" id="UP000230972">
    <property type="component" value="Unassembled WGS sequence"/>
</dbReference>
<dbReference type="Gene3D" id="3.30.420.10">
    <property type="entry name" value="Ribonuclease H-like superfamily/Ribonuclease H"/>
    <property type="match status" value="1"/>
</dbReference>
<dbReference type="EMBL" id="PEWC01000027">
    <property type="protein sequence ID" value="PIU71800.1"/>
    <property type="molecule type" value="Genomic_DNA"/>
</dbReference>
<dbReference type="SUPFAM" id="SSF53098">
    <property type="entry name" value="Ribonuclease H-like"/>
    <property type="match status" value="1"/>
</dbReference>
<evidence type="ECO:0000313" key="3">
    <source>
        <dbReference type="Proteomes" id="UP000230972"/>
    </source>
</evidence>
<dbReference type="InterPro" id="IPR036397">
    <property type="entry name" value="RNaseH_sf"/>
</dbReference>
<organism evidence="2 3">
    <name type="scientific">Candidatus Woesebacteria bacterium CG06_land_8_20_14_3_00_39_27</name>
    <dbReference type="NCBI Taxonomy" id="1975057"/>
    <lineage>
        <taxon>Bacteria</taxon>
        <taxon>Candidatus Woeseibacteriota</taxon>
    </lineage>
</organism>
<name>A0A2M7AQ92_9BACT</name>
<dbReference type="InterPro" id="IPR012337">
    <property type="entry name" value="RNaseH-like_sf"/>
</dbReference>
<sequence length="203" mass="23639">MFDEVVFDLETKSFFVKDGKFDPSRFGVSILSLYHRKLDKTLSEVEGEILSFWEKDFPDMWKIFQNANRIIGFNSLSFDVPALSPYSPNGFSKLPHFDILDEIKKATGHKTSLHKIAKATLGVQKIDSGENAVLYWERGDKKSLELLKKYCEDDVRITKDIYDYVLKNKSLKFTDYWNNPREVSLDFTYILSKNNNFSQTSLF</sequence>
<proteinExistence type="predicted"/>
<protein>
    <recommendedName>
        <fullName evidence="1">YprB ribonuclease H-like domain-containing protein</fullName>
    </recommendedName>
</protein>
<accession>A0A2M7AQ92</accession>
<gene>
    <name evidence="2" type="ORF">COS80_01215</name>
</gene>
<feature type="domain" description="YprB ribonuclease H-like" evidence="1">
    <location>
        <begin position="55"/>
        <end position="165"/>
    </location>
</feature>
<evidence type="ECO:0000259" key="1">
    <source>
        <dbReference type="Pfam" id="PF13482"/>
    </source>
</evidence>
<dbReference type="InterPro" id="IPR038720">
    <property type="entry name" value="YprB_RNase_H-like_dom"/>
</dbReference>
<dbReference type="Pfam" id="PF13482">
    <property type="entry name" value="RNase_H_2"/>
    <property type="match status" value="1"/>
</dbReference>
<comment type="caution">
    <text evidence="2">The sequence shown here is derived from an EMBL/GenBank/DDBJ whole genome shotgun (WGS) entry which is preliminary data.</text>
</comment>
<reference evidence="3" key="1">
    <citation type="submission" date="2017-09" db="EMBL/GenBank/DDBJ databases">
        <title>Depth-based differentiation of microbial function through sediment-hosted aquifers and enrichment of novel symbionts in the deep terrestrial subsurface.</title>
        <authorList>
            <person name="Probst A.J."/>
            <person name="Ladd B."/>
            <person name="Jarett J.K."/>
            <person name="Geller-Mcgrath D.E."/>
            <person name="Sieber C.M.K."/>
            <person name="Emerson J.B."/>
            <person name="Anantharaman K."/>
            <person name="Thomas B.C."/>
            <person name="Malmstrom R."/>
            <person name="Stieglmeier M."/>
            <person name="Klingl A."/>
            <person name="Woyke T."/>
            <person name="Ryan C.M."/>
            <person name="Banfield J.F."/>
        </authorList>
    </citation>
    <scope>NUCLEOTIDE SEQUENCE [LARGE SCALE GENOMIC DNA]</scope>
</reference>
<dbReference type="AlphaFoldDB" id="A0A2M7AQ92"/>